<keyword evidence="2" id="KW-1185">Reference proteome</keyword>
<dbReference type="AlphaFoldDB" id="A0AA36CVZ6"/>
<sequence length="184" mass="21743">MLRSLIIRNEADPRDVLVIDCGCFVARASELLDHLRFVPVDNPPPRNRLKLWRVRVESPYFLIRLALALGYQYFFSKTDEHSCARYFFREAGHFPRPRSADEQYNCPPAVLLHDYELEKASLPRSTGLSFLRRQVRIESLKEQLDAYDTLELSMLFLIKDTLISEELLYVTRLRIQNRRNRNVK</sequence>
<evidence type="ECO:0000313" key="2">
    <source>
        <dbReference type="Proteomes" id="UP001177023"/>
    </source>
</evidence>
<reference evidence="1" key="1">
    <citation type="submission" date="2023-06" db="EMBL/GenBank/DDBJ databases">
        <authorList>
            <person name="Delattre M."/>
        </authorList>
    </citation>
    <scope>NUCLEOTIDE SEQUENCE</scope>
    <source>
        <strain evidence="1">AF72</strain>
    </source>
</reference>
<dbReference type="EMBL" id="CATQJA010002637">
    <property type="protein sequence ID" value="CAJ0575377.1"/>
    <property type="molecule type" value="Genomic_DNA"/>
</dbReference>
<protein>
    <submittedName>
        <fullName evidence="1">Uncharacterized protein</fullName>
    </submittedName>
</protein>
<organism evidence="1 2">
    <name type="scientific">Mesorhabditis spiculigera</name>
    <dbReference type="NCBI Taxonomy" id="96644"/>
    <lineage>
        <taxon>Eukaryota</taxon>
        <taxon>Metazoa</taxon>
        <taxon>Ecdysozoa</taxon>
        <taxon>Nematoda</taxon>
        <taxon>Chromadorea</taxon>
        <taxon>Rhabditida</taxon>
        <taxon>Rhabditina</taxon>
        <taxon>Rhabditomorpha</taxon>
        <taxon>Rhabditoidea</taxon>
        <taxon>Rhabditidae</taxon>
        <taxon>Mesorhabditinae</taxon>
        <taxon>Mesorhabditis</taxon>
    </lineage>
</organism>
<dbReference type="Proteomes" id="UP001177023">
    <property type="component" value="Unassembled WGS sequence"/>
</dbReference>
<proteinExistence type="predicted"/>
<accession>A0AA36CVZ6</accession>
<comment type="caution">
    <text evidence="1">The sequence shown here is derived from an EMBL/GenBank/DDBJ whole genome shotgun (WGS) entry which is preliminary data.</text>
</comment>
<evidence type="ECO:0000313" key="1">
    <source>
        <dbReference type="EMBL" id="CAJ0575377.1"/>
    </source>
</evidence>
<feature type="non-terminal residue" evidence="1">
    <location>
        <position position="184"/>
    </location>
</feature>
<name>A0AA36CVZ6_9BILA</name>
<gene>
    <name evidence="1" type="ORF">MSPICULIGERA_LOCUS13688</name>
</gene>